<reference evidence="12" key="1">
    <citation type="submission" date="2021-01" db="EMBL/GenBank/DDBJ databases">
        <authorList>
            <person name="Corre E."/>
            <person name="Pelletier E."/>
            <person name="Niang G."/>
            <person name="Scheremetjew M."/>
            <person name="Finn R."/>
            <person name="Kale V."/>
            <person name="Holt S."/>
            <person name="Cochrane G."/>
            <person name="Meng A."/>
            <person name="Brown T."/>
            <person name="Cohen L."/>
        </authorList>
    </citation>
    <scope>NUCLEOTIDE SEQUENCE</scope>
    <source>
        <strain evidence="12">NIES-2562</strain>
    </source>
</reference>
<comment type="similarity">
    <text evidence="9">Belongs to the WD repeat peroxin-7 family.</text>
</comment>
<dbReference type="SMART" id="SM00320">
    <property type="entry name" value="WD40"/>
    <property type="match status" value="6"/>
</dbReference>
<evidence type="ECO:0000256" key="7">
    <source>
        <dbReference type="ARBA" id="ARBA00022927"/>
    </source>
</evidence>
<keyword evidence="8" id="KW-0576">Peroxisome</keyword>
<dbReference type="PROSITE" id="PS00678">
    <property type="entry name" value="WD_REPEATS_1"/>
    <property type="match status" value="1"/>
</dbReference>
<evidence type="ECO:0000313" key="13">
    <source>
        <dbReference type="EMBL" id="CAE0260291.1"/>
    </source>
</evidence>
<dbReference type="AlphaFoldDB" id="A0A7S3GAL2"/>
<feature type="repeat" description="WD" evidence="11">
    <location>
        <begin position="147"/>
        <end position="189"/>
    </location>
</feature>
<dbReference type="Pfam" id="PF00400">
    <property type="entry name" value="WD40"/>
    <property type="match status" value="5"/>
</dbReference>
<dbReference type="PANTHER" id="PTHR46027">
    <property type="entry name" value="PEROXISOMAL TARGETING SIGNAL 2 RECEPTOR"/>
    <property type="match status" value="1"/>
</dbReference>
<keyword evidence="4" id="KW-0963">Cytoplasm</keyword>
<evidence type="ECO:0000256" key="4">
    <source>
        <dbReference type="ARBA" id="ARBA00022490"/>
    </source>
</evidence>
<dbReference type="InterPro" id="IPR019775">
    <property type="entry name" value="WD40_repeat_CS"/>
</dbReference>
<dbReference type="InterPro" id="IPR044536">
    <property type="entry name" value="PEX7"/>
</dbReference>
<name>A0A7S3GAL2_9EUKA</name>
<dbReference type="EMBL" id="HBIB01034795">
    <property type="protein sequence ID" value="CAE0260290.1"/>
    <property type="molecule type" value="Transcribed_RNA"/>
</dbReference>
<protein>
    <recommendedName>
        <fullName evidence="10">Peroxin-7</fullName>
    </recommendedName>
</protein>
<dbReference type="InterPro" id="IPR015943">
    <property type="entry name" value="WD40/YVTN_repeat-like_dom_sf"/>
</dbReference>
<comment type="subcellular location">
    <subcellularLocation>
        <location evidence="2">Cytoplasm</location>
        <location evidence="2">Cytosol</location>
    </subcellularLocation>
    <subcellularLocation>
        <location evidence="1">Peroxisome matrix</location>
    </subcellularLocation>
</comment>
<evidence type="ECO:0000256" key="10">
    <source>
        <dbReference type="ARBA" id="ARBA00032565"/>
    </source>
</evidence>
<dbReference type="GO" id="GO:0016558">
    <property type="term" value="P:protein import into peroxisome matrix"/>
    <property type="evidence" value="ECO:0007669"/>
    <property type="project" value="InterPro"/>
</dbReference>
<dbReference type="PANTHER" id="PTHR46027:SF1">
    <property type="entry name" value="PEROXISOMAL TARGETING SIGNAL 2 RECEPTOR"/>
    <property type="match status" value="1"/>
</dbReference>
<keyword evidence="6" id="KW-0677">Repeat</keyword>
<accession>A0A7S3GAL2</accession>
<proteinExistence type="inferred from homology"/>
<keyword evidence="3" id="KW-0813">Transport</keyword>
<evidence type="ECO:0000256" key="6">
    <source>
        <dbReference type="ARBA" id="ARBA00022737"/>
    </source>
</evidence>
<dbReference type="InterPro" id="IPR036322">
    <property type="entry name" value="WD40_repeat_dom_sf"/>
</dbReference>
<evidence type="ECO:0000256" key="8">
    <source>
        <dbReference type="ARBA" id="ARBA00023140"/>
    </source>
</evidence>
<evidence type="ECO:0000256" key="9">
    <source>
        <dbReference type="ARBA" id="ARBA00024017"/>
    </source>
</evidence>
<keyword evidence="5 11" id="KW-0853">WD repeat</keyword>
<dbReference type="GO" id="GO:0005782">
    <property type="term" value="C:peroxisomal matrix"/>
    <property type="evidence" value="ECO:0007669"/>
    <property type="project" value="UniProtKB-SubCell"/>
</dbReference>
<evidence type="ECO:0000313" key="12">
    <source>
        <dbReference type="EMBL" id="CAE0260290.1"/>
    </source>
</evidence>
<dbReference type="GO" id="GO:0005053">
    <property type="term" value="F:peroxisome matrix targeting signal-2 binding"/>
    <property type="evidence" value="ECO:0007669"/>
    <property type="project" value="InterPro"/>
</dbReference>
<evidence type="ECO:0000256" key="5">
    <source>
        <dbReference type="ARBA" id="ARBA00022574"/>
    </source>
</evidence>
<organism evidence="12">
    <name type="scientific">Palpitomonas bilix</name>
    <dbReference type="NCBI Taxonomy" id="652834"/>
    <lineage>
        <taxon>Eukaryota</taxon>
        <taxon>Eukaryota incertae sedis</taxon>
    </lineage>
</organism>
<dbReference type="Gene3D" id="2.130.10.10">
    <property type="entry name" value="YVTN repeat-like/Quinoprotein amine dehydrogenase"/>
    <property type="match status" value="1"/>
</dbReference>
<evidence type="ECO:0000256" key="1">
    <source>
        <dbReference type="ARBA" id="ARBA00004253"/>
    </source>
</evidence>
<dbReference type="InterPro" id="IPR001680">
    <property type="entry name" value="WD40_rpt"/>
</dbReference>
<feature type="repeat" description="WD" evidence="11">
    <location>
        <begin position="278"/>
        <end position="313"/>
    </location>
</feature>
<evidence type="ECO:0000256" key="2">
    <source>
        <dbReference type="ARBA" id="ARBA00004514"/>
    </source>
</evidence>
<dbReference type="PROSITE" id="PS50082">
    <property type="entry name" value="WD_REPEATS_2"/>
    <property type="match status" value="2"/>
</dbReference>
<keyword evidence="7" id="KW-0653">Protein transport</keyword>
<evidence type="ECO:0000256" key="3">
    <source>
        <dbReference type="ARBA" id="ARBA00022448"/>
    </source>
</evidence>
<gene>
    <name evidence="12" type="ORF">PBIL07802_LOCUS22569</name>
    <name evidence="13" type="ORF">PBIL07802_LOCUS22570</name>
</gene>
<dbReference type="SUPFAM" id="SSF50978">
    <property type="entry name" value="WD40 repeat-like"/>
    <property type="match status" value="1"/>
</dbReference>
<dbReference type="GO" id="GO:0005829">
    <property type="term" value="C:cytosol"/>
    <property type="evidence" value="ECO:0007669"/>
    <property type="project" value="UniProtKB-SubCell"/>
</dbReference>
<evidence type="ECO:0000256" key="11">
    <source>
        <dbReference type="PROSITE-ProRule" id="PRU00221"/>
    </source>
</evidence>
<sequence length="359" mass="39178">MKGPVADPFPSPPSLRFRTYSSGASIKFSSCASDIVAVASNSHFGMAGKGIQQVFRTGAHMREKEGEKRVKEGEGGEVGNERYNMGEVGRHERGGGVEEIARFISPSTIFSSCFSEEDGDLLLSACGDGIVRGWSIVEGSKCLYEWKGGHAKEINDVAYTLLGSEVFLSGGWDGNVCMWSVRRAEPMAVWRQHSTTVYDVTWSPRDPYLALTAAGDGFAVVIDTREGKQLIRTCVHDGGEVLSATFDKYDSNLILTGGADGSIRAFDLRRMHEPTCMMLGHDLAVKEIQSSPFRSGVVASVSYDMSCRVWDLKQAPHCQRSVLHPHTEFITSVDWSVHDSGILGTTSWDNTAAILHVQS</sequence>
<dbReference type="EMBL" id="HBIB01034796">
    <property type="protein sequence ID" value="CAE0260291.1"/>
    <property type="molecule type" value="Transcribed_RNA"/>
</dbReference>